<reference evidence="8" key="1">
    <citation type="submission" date="2015-11" db="EMBL/GenBank/DDBJ databases">
        <authorList>
            <person name="Blom J."/>
        </authorList>
    </citation>
    <scope>NUCLEOTIDE SEQUENCE [LARGE SCALE GENOMIC DNA]</scope>
    <source>
        <plasmid evidence="8">pEM01</plasmid>
    </source>
</reference>
<evidence type="ECO:0000313" key="8">
    <source>
        <dbReference type="Proteomes" id="UP000059419"/>
    </source>
</evidence>
<feature type="transmembrane region" description="Helical" evidence="5">
    <location>
        <begin position="305"/>
        <end position="326"/>
    </location>
</feature>
<dbReference type="RefSeq" id="WP_067436064.1">
    <property type="nucleotide sequence ID" value="NZ_CP072599.1"/>
</dbReference>
<sequence>MSATAPLSLSPDNRATRFATRAVFFTTGMAMGLWAALVPYVQNRTGAEANQLGMLLLCLGAGSLLSMSFSGILIKRVGCRAVMVLSAALWCAVLPLLATLDSLELLGVALFVFGMGIGLTDVAMNVQGTLVEQAAGRALMSGFHCLWSVGGIAGAAGGALLFGNGAAPLTSTFCAIAITAGVLLAVFRGLLPGGSDDKKTEQPRSRRLRPDAYLLMMAIMTMLCFMAEGAIIDWSGTFLNLERGMPLEHAGWGFALFSLAMSLMRMTGDRLVNRMGRRMMLVAGSLLAMVGYLVVILVPGWTASLIGFALVGIGAANIVPVLITLAGQSKAMPVSMSVAFVTSLGYLGILGGPALLGWIAHYSTLFFAFSLLAAGFLLIALGAARLRY</sequence>
<dbReference type="GO" id="GO:0016020">
    <property type="term" value="C:membrane"/>
    <property type="evidence" value="ECO:0007669"/>
    <property type="project" value="UniProtKB-SubCell"/>
</dbReference>
<feature type="transmembrane region" description="Helical" evidence="5">
    <location>
        <begin position="53"/>
        <end position="74"/>
    </location>
</feature>
<dbReference type="PATRIC" id="fig|1619313.3.peg.3793"/>
<keyword evidence="8" id="KW-1185">Reference proteome</keyword>
<dbReference type="Pfam" id="PF07690">
    <property type="entry name" value="MFS_1"/>
    <property type="match status" value="1"/>
</dbReference>
<feature type="transmembrane region" description="Helical" evidence="5">
    <location>
        <begin position="212"/>
        <end position="232"/>
    </location>
</feature>
<dbReference type="GO" id="GO:0022857">
    <property type="term" value="F:transmembrane transporter activity"/>
    <property type="evidence" value="ECO:0007669"/>
    <property type="project" value="InterPro"/>
</dbReference>
<evidence type="ECO:0000256" key="4">
    <source>
        <dbReference type="ARBA" id="ARBA00023136"/>
    </source>
</evidence>
<geneLocation type="plasmid" evidence="8">
    <name>pEM01</name>
</geneLocation>
<evidence type="ECO:0000256" key="2">
    <source>
        <dbReference type="ARBA" id="ARBA00022692"/>
    </source>
</evidence>
<protein>
    <submittedName>
        <fullName evidence="7">Major facilitator transporter</fullName>
    </submittedName>
</protein>
<feature type="transmembrane region" description="Helical" evidence="5">
    <location>
        <begin position="22"/>
        <end position="41"/>
    </location>
</feature>
<evidence type="ECO:0000256" key="5">
    <source>
        <dbReference type="SAM" id="Phobius"/>
    </source>
</evidence>
<evidence type="ECO:0000313" key="7">
    <source>
        <dbReference type="EMBL" id="CUU25891.1"/>
    </source>
</evidence>
<keyword evidence="4 5" id="KW-0472">Membrane</keyword>
<feature type="transmembrane region" description="Helical" evidence="5">
    <location>
        <begin position="338"/>
        <end position="359"/>
    </location>
</feature>
<comment type="subcellular location">
    <subcellularLocation>
        <location evidence="1">Membrane</location>
        <topology evidence="1">Multi-pass membrane protein</topology>
    </subcellularLocation>
</comment>
<proteinExistence type="predicted"/>
<feature type="transmembrane region" description="Helical" evidence="5">
    <location>
        <begin position="365"/>
        <end position="384"/>
    </location>
</feature>
<evidence type="ECO:0000259" key="6">
    <source>
        <dbReference type="PROSITE" id="PS50850"/>
    </source>
</evidence>
<dbReference type="KEGG" id="ege:EM595_p0191"/>
<dbReference type="Proteomes" id="UP000059419">
    <property type="component" value="Plasmid pEM01"/>
</dbReference>
<dbReference type="InterPro" id="IPR051788">
    <property type="entry name" value="MFS_Transporter"/>
</dbReference>
<dbReference type="GeneID" id="84615515"/>
<evidence type="ECO:0000256" key="3">
    <source>
        <dbReference type="ARBA" id="ARBA00022989"/>
    </source>
</evidence>
<dbReference type="PANTHER" id="PTHR23514">
    <property type="entry name" value="BYPASS OF STOP CODON PROTEIN 6"/>
    <property type="match status" value="1"/>
</dbReference>
<feature type="transmembrane region" description="Helical" evidence="5">
    <location>
        <begin position="252"/>
        <end position="268"/>
    </location>
</feature>
<organism evidence="7 8">
    <name type="scientific">Duffyella gerundensis</name>
    <dbReference type="NCBI Taxonomy" id="1619313"/>
    <lineage>
        <taxon>Bacteria</taxon>
        <taxon>Pseudomonadati</taxon>
        <taxon>Pseudomonadota</taxon>
        <taxon>Gammaproteobacteria</taxon>
        <taxon>Enterobacterales</taxon>
        <taxon>Erwiniaceae</taxon>
        <taxon>Duffyella</taxon>
    </lineage>
</organism>
<feature type="transmembrane region" description="Helical" evidence="5">
    <location>
        <begin position="138"/>
        <end position="163"/>
    </location>
</feature>
<dbReference type="AlphaFoldDB" id="A0A0U5LAZ9"/>
<dbReference type="EMBL" id="LN907828">
    <property type="protein sequence ID" value="CUU25891.1"/>
    <property type="molecule type" value="Genomic_DNA"/>
</dbReference>
<dbReference type="InterPro" id="IPR011701">
    <property type="entry name" value="MFS"/>
</dbReference>
<dbReference type="InterPro" id="IPR036259">
    <property type="entry name" value="MFS_trans_sf"/>
</dbReference>
<dbReference type="InterPro" id="IPR020846">
    <property type="entry name" value="MFS_dom"/>
</dbReference>
<evidence type="ECO:0000256" key="1">
    <source>
        <dbReference type="ARBA" id="ARBA00004141"/>
    </source>
</evidence>
<feature type="transmembrane region" description="Helical" evidence="5">
    <location>
        <begin position="280"/>
        <end position="299"/>
    </location>
</feature>
<name>A0A0U5LAZ9_9GAMM</name>
<keyword evidence="3 5" id="KW-1133">Transmembrane helix</keyword>
<accession>A0A0U5LAZ9</accession>
<feature type="transmembrane region" description="Helical" evidence="5">
    <location>
        <begin position="106"/>
        <end position="126"/>
    </location>
</feature>
<dbReference type="CDD" id="cd17393">
    <property type="entry name" value="MFS_MosC_like"/>
    <property type="match status" value="1"/>
</dbReference>
<feature type="transmembrane region" description="Helical" evidence="5">
    <location>
        <begin position="81"/>
        <end position="100"/>
    </location>
</feature>
<feature type="transmembrane region" description="Helical" evidence="5">
    <location>
        <begin position="169"/>
        <end position="191"/>
    </location>
</feature>
<gene>
    <name evidence="7" type="ORF">EM595_p0191</name>
</gene>
<dbReference type="PANTHER" id="PTHR23514:SF13">
    <property type="entry name" value="INNER MEMBRANE PROTEIN YBJJ"/>
    <property type="match status" value="1"/>
</dbReference>
<dbReference type="PROSITE" id="PS50850">
    <property type="entry name" value="MFS"/>
    <property type="match status" value="1"/>
</dbReference>
<dbReference type="Gene3D" id="1.20.1250.20">
    <property type="entry name" value="MFS general substrate transporter like domains"/>
    <property type="match status" value="2"/>
</dbReference>
<dbReference type="OrthoDB" id="9810941at2"/>
<keyword evidence="2 5" id="KW-0812">Transmembrane</keyword>
<feature type="domain" description="Major facilitator superfamily (MFS) profile" evidence="6">
    <location>
        <begin position="16"/>
        <end position="387"/>
    </location>
</feature>
<dbReference type="SUPFAM" id="SSF103473">
    <property type="entry name" value="MFS general substrate transporter"/>
    <property type="match status" value="1"/>
</dbReference>